<dbReference type="PANTHER" id="PTHR30461">
    <property type="entry name" value="DNA-INVERTASE FROM LAMBDOID PROPHAGE"/>
    <property type="match status" value="1"/>
</dbReference>
<dbReference type="InterPro" id="IPR038109">
    <property type="entry name" value="DNA_bind_recomb_sf"/>
</dbReference>
<dbReference type="AlphaFoldDB" id="X1ULP7"/>
<dbReference type="InterPro" id="IPR011109">
    <property type="entry name" value="DNA_bind_recombinase_dom"/>
</dbReference>
<comment type="caution">
    <text evidence="3">The sequence shown here is derived from an EMBL/GenBank/DDBJ whole genome shotgun (WGS) entry which is preliminary data.</text>
</comment>
<dbReference type="PROSITE" id="PS51736">
    <property type="entry name" value="RECOMBINASES_3"/>
    <property type="match status" value="1"/>
</dbReference>
<name>X1ULP7_9ZZZZ</name>
<feature type="domain" description="Resolvase/invertase-type recombinase catalytic" evidence="1">
    <location>
        <begin position="1"/>
        <end position="77"/>
    </location>
</feature>
<dbReference type="Pfam" id="PF13408">
    <property type="entry name" value="Zn_ribbon_recom"/>
    <property type="match status" value="1"/>
</dbReference>
<evidence type="ECO:0008006" key="4">
    <source>
        <dbReference type="Google" id="ProtNLM"/>
    </source>
</evidence>
<protein>
    <recommendedName>
        <fullName evidence="4">Recombinase domain-containing protein</fullName>
    </recommendedName>
</protein>
<reference evidence="3" key="1">
    <citation type="journal article" date="2014" name="Front. Microbiol.">
        <title>High frequency of phylogenetically diverse reductive dehalogenase-homologous genes in deep subseafloor sedimentary metagenomes.</title>
        <authorList>
            <person name="Kawai M."/>
            <person name="Futagami T."/>
            <person name="Toyoda A."/>
            <person name="Takaki Y."/>
            <person name="Nishi S."/>
            <person name="Hori S."/>
            <person name="Arai W."/>
            <person name="Tsubouchi T."/>
            <person name="Morono Y."/>
            <person name="Uchiyama I."/>
            <person name="Ito T."/>
            <person name="Fujiyama A."/>
            <person name="Inagaki F."/>
            <person name="Takami H."/>
        </authorList>
    </citation>
    <scope>NUCLEOTIDE SEQUENCE</scope>
    <source>
        <strain evidence="3">Expedition CK06-06</strain>
    </source>
</reference>
<evidence type="ECO:0000259" key="2">
    <source>
        <dbReference type="PROSITE" id="PS51737"/>
    </source>
</evidence>
<feature type="non-terminal residue" evidence="3">
    <location>
        <position position="1"/>
    </location>
</feature>
<dbReference type="InterPro" id="IPR025827">
    <property type="entry name" value="Zn_ribbon_recom_dom"/>
</dbReference>
<dbReference type="Gene3D" id="3.40.50.1390">
    <property type="entry name" value="Resolvase, N-terminal catalytic domain"/>
    <property type="match status" value="1"/>
</dbReference>
<organism evidence="3">
    <name type="scientific">marine sediment metagenome</name>
    <dbReference type="NCBI Taxonomy" id="412755"/>
    <lineage>
        <taxon>unclassified sequences</taxon>
        <taxon>metagenomes</taxon>
        <taxon>ecological metagenomes</taxon>
    </lineage>
</organism>
<dbReference type="GO" id="GO:0003677">
    <property type="term" value="F:DNA binding"/>
    <property type="evidence" value="ECO:0007669"/>
    <property type="project" value="InterPro"/>
</dbReference>
<dbReference type="InterPro" id="IPR006119">
    <property type="entry name" value="Resolv_N"/>
</dbReference>
<dbReference type="PANTHER" id="PTHR30461:SF23">
    <property type="entry name" value="DNA RECOMBINASE-RELATED"/>
    <property type="match status" value="1"/>
</dbReference>
<dbReference type="InterPro" id="IPR036162">
    <property type="entry name" value="Resolvase-like_N_sf"/>
</dbReference>
<dbReference type="CDD" id="cd03768">
    <property type="entry name" value="SR_ResInv"/>
    <property type="match status" value="1"/>
</dbReference>
<feature type="non-terminal residue" evidence="3">
    <location>
        <position position="245"/>
    </location>
</feature>
<dbReference type="InterPro" id="IPR050639">
    <property type="entry name" value="SSR_resolvase"/>
</dbReference>
<feature type="domain" description="Recombinase" evidence="2">
    <location>
        <begin position="85"/>
        <end position="189"/>
    </location>
</feature>
<sequence>VVCTMLDRLARNLRSLLELDEELRKHNIYLVFIDQGVDTSKPMGKFLFQILGIIAEWERETIIERTKSGRYARYQEGKWGPGQPLYGYAYNRETKKLEIREDETAVVKRIYSLYVFNRLGMEQIARLLNIDHVKPRQQGRLWHKAAVRDILIHPAYKGEHPTGVETPTIIEPWLWESAQKRRHENPHLHRREGLRWLLQGMIHCGLCGRMLSCSYSHGTKGRRVYSCPGRRLETKAADEHRCQLP</sequence>
<proteinExistence type="predicted"/>
<dbReference type="EMBL" id="BARW01031619">
    <property type="protein sequence ID" value="GAJ04482.1"/>
    <property type="molecule type" value="Genomic_DNA"/>
</dbReference>
<dbReference type="Pfam" id="PF07508">
    <property type="entry name" value="Recombinase"/>
    <property type="match status" value="1"/>
</dbReference>
<gene>
    <name evidence="3" type="ORF">S12H4_50248</name>
</gene>
<accession>X1ULP7</accession>
<dbReference type="Gene3D" id="3.90.1750.20">
    <property type="entry name" value="Putative Large Serine Recombinase, Chain B, Domain 2"/>
    <property type="match status" value="1"/>
</dbReference>
<dbReference type="SUPFAM" id="SSF53041">
    <property type="entry name" value="Resolvase-like"/>
    <property type="match status" value="1"/>
</dbReference>
<dbReference type="PROSITE" id="PS51737">
    <property type="entry name" value="RECOMBINASE_DNA_BIND"/>
    <property type="match status" value="1"/>
</dbReference>
<evidence type="ECO:0000259" key="1">
    <source>
        <dbReference type="PROSITE" id="PS51736"/>
    </source>
</evidence>
<evidence type="ECO:0000313" key="3">
    <source>
        <dbReference type="EMBL" id="GAJ04482.1"/>
    </source>
</evidence>
<dbReference type="Pfam" id="PF00239">
    <property type="entry name" value="Resolvase"/>
    <property type="match status" value="1"/>
</dbReference>
<dbReference type="GO" id="GO:0000150">
    <property type="term" value="F:DNA strand exchange activity"/>
    <property type="evidence" value="ECO:0007669"/>
    <property type="project" value="InterPro"/>
</dbReference>